<dbReference type="EMBL" id="LVYV01000007">
    <property type="protein sequence ID" value="KZD23956.1"/>
    <property type="molecule type" value="Genomic_DNA"/>
</dbReference>
<evidence type="ECO:0000313" key="2">
    <source>
        <dbReference type="EMBL" id="KZD23956.1"/>
    </source>
</evidence>
<name>A0A163ZWM8_9BRAD</name>
<dbReference type="AlphaFoldDB" id="A0A163ZWM8"/>
<comment type="caution">
    <text evidence="2">The sequence shown here is derived from an EMBL/GenBank/DDBJ whole genome shotgun (WGS) entry which is preliminary data.</text>
</comment>
<keyword evidence="3" id="KW-1185">Reference proteome</keyword>
<sequence>MISVIFVLGLAISAGRPVDATSSDPTVNHNEVGRAKRQLEDATKDPERVGVLRCLGANLAQQPSALAPNDAQCENILAAAAGTTPSQTMPILKVGGVNGSPAARAYIETMVRFQISFETAYHAGICRLRSEGYFNTFRVAQLRLSQQEARRLKLSETEMARASAEVNRQVAELHKGLPDFDIVKGCDFLRNSSRMDEVDALHRRLTNNGY</sequence>
<reference evidence="2 3" key="1">
    <citation type="submission" date="2016-03" db="EMBL/GenBank/DDBJ databases">
        <title>Microsymbionts genomes from the relict species Vavilovia formosa (Stev.) Fed.</title>
        <authorList>
            <person name="Kopat V."/>
            <person name="Chirak E."/>
            <person name="Kimeklis A."/>
            <person name="Andronov E."/>
        </authorList>
    </citation>
    <scope>NUCLEOTIDE SEQUENCE [LARGE SCALE GENOMIC DNA]</scope>
    <source>
        <strain evidence="2 3">Vaf07</strain>
    </source>
</reference>
<protein>
    <submittedName>
        <fullName evidence="2">Uncharacterized protein</fullName>
    </submittedName>
</protein>
<evidence type="ECO:0000256" key="1">
    <source>
        <dbReference type="SAM" id="MobiDB-lite"/>
    </source>
</evidence>
<proteinExistence type="predicted"/>
<organism evidence="2 3">
    <name type="scientific">Tardiphaga robiniae</name>
    <dbReference type="NCBI Taxonomy" id="943830"/>
    <lineage>
        <taxon>Bacteria</taxon>
        <taxon>Pseudomonadati</taxon>
        <taxon>Pseudomonadota</taxon>
        <taxon>Alphaproteobacteria</taxon>
        <taxon>Hyphomicrobiales</taxon>
        <taxon>Nitrobacteraceae</taxon>
        <taxon>Tardiphaga</taxon>
    </lineage>
</organism>
<feature type="compositionally biased region" description="Basic and acidic residues" evidence="1">
    <location>
        <begin position="31"/>
        <end position="42"/>
    </location>
</feature>
<evidence type="ECO:0000313" key="3">
    <source>
        <dbReference type="Proteomes" id="UP000076574"/>
    </source>
</evidence>
<accession>A0A163ZWM8</accession>
<feature type="compositionally biased region" description="Polar residues" evidence="1">
    <location>
        <begin position="20"/>
        <end position="29"/>
    </location>
</feature>
<dbReference type="Proteomes" id="UP000076574">
    <property type="component" value="Unassembled WGS sequence"/>
</dbReference>
<gene>
    <name evidence="2" type="ORF">A4A58_25525</name>
</gene>
<feature type="region of interest" description="Disordered" evidence="1">
    <location>
        <begin position="19"/>
        <end position="42"/>
    </location>
</feature>